<sequence length="340" mass="36940">MKLTLRPEWRLRPLSSAFGFLDLKTAVIVTLLFAVLNKVAGVYGLIAMLTGAGGTAAQLSMYLYSAVALAALMWGIRSTTQENAKHTLYFAHLFFADHIINTAWLIFFAVIWWVYTPHDGRRMANSPSQEEIAKSGPAMGSHNMTEAERQQAAITLWHEEKGIATAVIVLGWLVKFYFAALIYSYAIHLRKGSYRSLPRSRPSPTITQAPLGIVGEDDDDDVEDFYRIPVRAPANGHARSSSHGSSPSLSSFADFVSAPPPGRARRKAGKSNLSVSLSAANGKGDMDEPDEVLFDDDELSATGHLRMGTSAEESTSGDSLDEGTASRTGSRRSSRANARA</sequence>
<feature type="compositionally biased region" description="Acidic residues" evidence="1">
    <location>
        <begin position="287"/>
        <end position="299"/>
    </location>
</feature>
<evidence type="ECO:0000256" key="1">
    <source>
        <dbReference type="SAM" id="MobiDB-lite"/>
    </source>
</evidence>
<reference evidence="3 4" key="1">
    <citation type="submission" date="2019-01" db="EMBL/GenBank/DDBJ databases">
        <title>Genome sequencing of the rare red list fungi Fomitopsis rosea.</title>
        <authorList>
            <person name="Buettner E."/>
            <person name="Kellner H."/>
        </authorList>
    </citation>
    <scope>NUCLEOTIDE SEQUENCE [LARGE SCALE GENOMIC DNA]</scope>
    <source>
        <strain evidence="3 4">DSM 105464</strain>
    </source>
</reference>
<keyword evidence="2" id="KW-1133">Transmembrane helix</keyword>
<feature type="compositionally biased region" description="Low complexity" evidence="1">
    <location>
        <begin position="241"/>
        <end position="251"/>
    </location>
</feature>
<feature type="transmembrane region" description="Helical" evidence="2">
    <location>
        <begin position="163"/>
        <end position="186"/>
    </location>
</feature>
<dbReference type="GO" id="GO:0000139">
    <property type="term" value="C:Golgi membrane"/>
    <property type="evidence" value="ECO:0007669"/>
    <property type="project" value="TreeGrafter"/>
</dbReference>
<feature type="region of interest" description="Disordered" evidence="1">
    <location>
        <begin position="195"/>
        <end position="217"/>
    </location>
</feature>
<name>A0A4Y9Y0U4_9APHY</name>
<feature type="compositionally biased region" description="Low complexity" evidence="1">
    <location>
        <begin position="195"/>
        <end position="204"/>
    </location>
</feature>
<dbReference type="InterPro" id="IPR013862">
    <property type="entry name" value="Kei1"/>
</dbReference>
<dbReference type="GO" id="GO:0006673">
    <property type="term" value="P:inositol phosphoceramide metabolic process"/>
    <property type="evidence" value="ECO:0007669"/>
    <property type="project" value="InterPro"/>
</dbReference>
<evidence type="ECO:0000313" key="3">
    <source>
        <dbReference type="EMBL" id="TFY55528.1"/>
    </source>
</evidence>
<dbReference type="GO" id="GO:0070917">
    <property type="term" value="F:inositol phosphoceramide synthase regulator activity"/>
    <property type="evidence" value="ECO:0007669"/>
    <property type="project" value="InterPro"/>
</dbReference>
<dbReference type="GO" id="GO:0070916">
    <property type="term" value="C:inositol phosphoceramide synthase complex"/>
    <property type="evidence" value="ECO:0007669"/>
    <property type="project" value="TreeGrafter"/>
</dbReference>
<feature type="transmembrane region" description="Helical" evidence="2">
    <location>
        <begin position="59"/>
        <end position="76"/>
    </location>
</feature>
<evidence type="ECO:0008006" key="5">
    <source>
        <dbReference type="Google" id="ProtNLM"/>
    </source>
</evidence>
<dbReference type="Pfam" id="PF08552">
    <property type="entry name" value="Kei1"/>
    <property type="match status" value="1"/>
</dbReference>
<feature type="region of interest" description="Disordered" evidence="1">
    <location>
        <begin position="234"/>
        <end position="340"/>
    </location>
</feature>
<comment type="caution">
    <text evidence="3">The sequence shown here is derived from an EMBL/GenBank/DDBJ whole genome shotgun (WGS) entry which is preliminary data.</text>
</comment>
<dbReference type="PANTHER" id="PTHR28077">
    <property type="entry name" value="INOSITOL PHOSPHORYLCERAMIDE SYNTHASE REGULATORY SUBUNIT KEI1"/>
    <property type="match status" value="1"/>
</dbReference>
<keyword evidence="2" id="KW-0812">Transmembrane</keyword>
<dbReference type="PANTHER" id="PTHR28077:SF1">
    <property type="entry name" value="INOSITOL PHOSPHORYLCERAMIDE SYNTHASE REGULATORY SUBUNIT KEI1"/>
    <property type="match status" value="1"/>
</dbReference>
<dbReference type="STRING" id="34475.A0A4Y9Y0U4"/>
<feature type="transmembrane region" description="Helical" evidence="2">
    <location>
        <begin position="88"/>
        <end position="115"/>
    </location>
</feature>
<organism evidence="3 4">
    <name type="scientific">Rhodofomes roseus</name>
    <dbReference type="NCBI Taxonomy" id="34475"/>
    <lineage>
        <taxon>Eukaryota</taxon>
        <taxon>Fungi</taxon>
        <taxon>Dikarya</taxon>
        <taxon>Basidiomycota</taxon>
        <taxon>Agaricomycotina</taxon>
        <taxon>Agaricomycetes</taxon>
        <taxon>Polyporales</taxon>
        <taxon>Rhodofomes</taxon>
    </lineage>
</organism>
<dbReference type="Proteomes" id="UP000298390">
    <property type="component" value="Unassembled WGS sequence"/>
</dbReference>
<dbReference type="AlphaFoldDB" id="A0A4Y9Y0U4"/>
<feature type="transmembrane region" description="Helical" evidence="2">
    <location>
        <begin position="21"/>
        <end position="47"/>
    </location>
</feature>
<evidence type="ECO:0000313" key="4">
    <source>
        <dbReference type="Proteomes" id="UP000298390"/>
    </source>
</evidence>
<dbReference type="EMBL" id="SEKV01000583">
    <property type="protein sequence ID" value="TFY55528.1"/>
    <property type="molecule type" value="Genomic_DNA"/>
</dbReference>
<evidence type="ECO:0000256" key="2">
    <source>
        <dbReference type="SAM" id="Phobius"/>
    </source>
</evidence>
<gene>
    <name evidence="3" type="ORF">EVJ58_g8188</name>
</gene>
<accession>A0A4Y9Y0U4</accession>
<protein>
    <recommendedName>
        <fullName evidence="5">DUF1753-domain-containing protein</fullName>
    </recommendedName>
</protein>
<keyword evidence="2" id="KW-0472">Membrane</keyword>
<proteinExistence type="predicted"/>